<proteinExistence type="predicted"/>
<dbReference type="SUPFAM" id="SSF52980">
    <property type="entry name" value="Restriction endonuclease-like"/>
    <property type="match status" value="1"/>
</dbReference>
<evidence type="ECO:0000313" key="3">
    <source>
        <dbReference type="Proteomes" id="UP000245124"/>
    </source>
</evidence>
<dbReference type="RefSeq" id="WP_109013121.1">
    <property type="nucleotide sequence ID" value="NZ_BDUD01000002.1"/>
</dbReference>
<dbReference type="PANTHER" id="PTHR34107">
    <property type="entry name" value="SLL0198 PROTEIN-RELATED"/>
    <property type="match status" value="1"/>
</dbReference>
<dbReference type="CDD" id="cd06260">
    <property type="entry name" value="DUF820-like"/>
    <property type="match status" value="1"/>
</dbReference>
<dbReference type="EMBL" id="BDUD01000002">
    <property type="protein sequence ID" value="GBG23217.1"/>
    <property type="molecule type" value="Genomic_DNA"/>
</dbReference>
<dbReference type="InterPro" id="IPR011335">
    <property type="entry name" value="Restrct_endonuc-II-like"/>
</dbReference>
<dbReference type="Pfam" id="PF05685">
    <property type="entry name" value="Uma2"/>
    <property type="match status" value="1"/>
</dbReference>
<dbReference type="InterPro" id="IPR012296">
    <property type="entry name" value="Nuclease_put_TT1808"/>
</dbReference>
<feature type="domain" description="Putative restriction endonuclease" evidence="1">
    <location>
        <begin position="7"/>
        <end position="184"/>
    </location>
</feature>
<protein>
    <recommendedName>
        <fullName evidence="1">Putative restriction endonuclease domain-containing protein</fullName>
    </recommendedName>
</protein>
<organism evidence="2 3">
    <name type="scientific">Nostoc commune NIES-4072</name>
    <dbReference type="NCBI Taxonomy" id="2005467"/>
    <lineage>
        <taxon>Bacteria</taxon>
        <taxon>Bacillati</taxon>
        <taxon>Cyanobacteriota</taxon>
        <taxon>Cyanophyceae</taxon>
        <taxon>Nostocales</taxon>
        <taxon>Nostocaceae</taxon>
        <taxon>Nostoc</taxon>
    </lineage>
</organism>
<keyword evidence="3" id="KW-1185">Reference proteome</keyword>
<dbReference type="Gene3D" id="3.90.1570.10">
    <property type="entry name" value="tt1808, chain A"/>
    <property type="match status" value="1"/>
</dbReference>
<dbReference type="Proteomes" id="UP000245124">
    <property type="component" value="Unassembled WGS sequence"/>
</dbReference>
<accession>A0A2R5FWU9</accession>
<evidence type="ECO:0000259" key="1">
    <source>
        <dbReference type="Pfam" id="PF05685"/>
    </source>
</evidence>
<name>A0A2R5FWU9_NOSCO</name>
<dbReference type="PANTHER" id="PTHR34107:SF7">
    <property type="entry name" value="SLR2092 PROTEIN"/>
    <property type="match status" value="1"/>
</dbReference>
<dbReference type="InterPro" id="IPR008538">
    <property type="entry name" value="Uma2"/>
</dbReference>
<evidence type="ECO:0000313" key="2">
    <source>
        <dbReference type="EMBL" id="GBG23217.1"/>
    </source>
</evidence>
<reference evidence="2 3" key="1">
    <citation type="submission" date="2017-06" db="EMBL/GenBank/DDBJ databases">
        <title>Genome sequencing of cyanobaciteial culture collection at National Institute for Environmental Studies (NIES).</title>
        <authorList>
            <person name="Hirose Y."/>
            <person name="Shimura Y."/>
            <person name="Fujisawa T."/>
            <person name="Nakamura Y."/>
            <person name="Kawachi M."/>
        </authorList>
    </citation>
    <scope>NUCLEOTIDE SEQUENCE [LARGE SCALE GENOMIC DNA]</scope>
    <source>
        <strain evidence="2 3">NIES-4072</strain>
    </source>
</reference>
<sequence>MSLTIKDLEQLQSQNPDWQMELVEGNIIVMGPCDYESDEIGSRLLTFLNIWVMPRKLGRVTGSSAGFILPSIETDETTGDPEKRNLRAPDVSFVRAERLKKTQRDFVQLVPDLTVEVKSKSDRIKPLEEKIKLFLELGSTVGILIDPDKLLVTVYRPNQEPVILRDNDKLVIPELLPGWELALAELWPPEFE</sequence>
<dbReference type="AlphaFoldDB" id="A0A2R5FWU9"/>
<dbReference type="OrthoDB" id="455378at2"/>
<comment type="caution">
    <text evidence="2">The sequence shown here is derived from an EMBL/GenBank/DDBJ whole genome shotgun (WGS) entry which is preliminary data.</text>
</comment>
<gene>
    <name evidence="2" type="ORF">NIES4072_69290</name>
</gene>